<dbReference type="OrthoDB" id="748084at2759"/>
<proteinExistence type="predicted"/>
<evidence type="ECO:0000313" key="2">
    <source>
        <dbReference type="RefSeq" id="XP_030544676.1"/>
    </source>
</evidence>
<keyword evidence="1" id="KW-1185">Reference proteome</keyword>
<gene>
    <name evidence="2" type="primary">LOC115751099</name>
</gene>
<organism evidence="1 2">
    <name type="scientific">Rhodamnia argentea</name>
    <dbReference type="NCBI Taxonomy" id="178133"/>
    <lineage>
        <taxon>Eukaryota</taxon>
        <taxon>Viridiplantae</taxon>
        <taxon>Streptophyta</taxon>
        <taxon>Embryophyta</taxon>
        <taxon>Tracheophyta</taxon>
        <taxon>Spermatophyta</taxon>
        <taxon>Magnoliopsida</taxon>
        <taxon>eudicotyledons</taxon>
        <taxon>Gunneridae</taxon>
        <taxon>Pentapetalae</taxon>
        <taxon>rosids</taxon>
        <taxon>malvids</taxon>
        <taxon>Myrtales</taxon>
        <taxon>Myrtaceae</taxon>
        <taxon>Myrtoideae</taxon>
        <taxon>Myrteae</taxon>
        <taxon>Australasian group</taxon>
        <taxon>Rhodamnia</taxon>
    </lineage>
</organism>
<sequence length="252" mass="28389">MALAARFLRPIRASLAASSPSSTALSRSNPPVRRAKLGILKAWFEGIQPAIRDHQAPQFSCKFCIRTLCARSFGRAGSKVGTFISTSVIIGSVHPWPHFAFSLDGEDTVKNDEQAKMCDESNLEDSPKAFWTLARKLWLPIFFLITVLLNWDHPIELAMRSLLFLLSTKPSPLSVYLPIEKLCSQSMHQDSDLYRLKSVCAKKVEVQDYKFFCLAKIESTGQKYILVGILGGWWPLQSFLWEGASLTVRHRD</sequence>
<protein>
    <submittedName>
        <fullName evidence="2">Uncharacterized protein LOC115751099 isoform X1</fullName>
    </submittedName>
</protein>
<name>A0A8B8QC03_9MYRT</name>
<dbReference type="RefSeq" id="XP_030544676.1">
    <property type="nucleotide sequence ID" value="XM_030688816.2"/>
</dbReference>
<evidence type="ECO:0000313" key="1">
    <source>
        <dbReference type="Proteomes" id="UP000827889"/>
    </source>
</evidence>
<reference evidence="2" key="1">
    <citation type="submission" date="2025-08" db="UniProtKB">
        <authorList>
            <consortium name="RefSeq"/>
        </authorList>
    </citation>
    <scope>IDENTIFICATION</scope>
    <source>
        <tissue evidence="2">Leaf</tissue>
    </source>
</reference>
<dbReference type="KEGG" id="rarg:115751099"/>
<dbReference type="GeneID" id="115751099"/>
<dbReference type="Proteomes" id="UP000827889">
    <property type="component" value="Chromosome 11"/>
</dbReference>
<accession>A0A8B8QC03</accession>
<dbReference type="AlphaFoldDB" id="A0A8B8QC03"/>